<evidence type="ECO:0000256" key="7">
    <source>
        <dbReference type="ARBA" id="ARBA00022741"/>
    </source>
</evidence>
<evidence type="ECO:0000256" key="10">
    <source>
        <dbReference type="ARBA" id="ARBA00022917"/>
    </source>
</evidence>
<evidence type="ECO:0000256" key="6">
    <source>
        <dbReference type="ARBA" id="ARBA00022723"/>
    </source>
</evidence>
<dbReference type="HAMAP" id="MF_00281">
    <property type="entry name" value="Phe_tRNA_synth_alpha1"/>
    <property type="match status" value="1"/>
</dbReference>
<comment type="caution">
    <text evidence="15">The sequence shown here is derived from an EMBL/GenBank/DDBJ whole genome shotgun (WGS) entry which is preliminary data.</text>
</comment>
<dbReference type="InterPro" id="IPR045864">
    <property type="entry name" value="aa-tRNA-synth_II/BPL/LPL"/>
</dbReference>
<comment type="catalytic activity">
    <reaction evidence="12 13">
        <text>tRNA(Phe) + L-phenylalanine + ATP = L-phenylalanyl-tRNA(Phe) + AMP + diphosphate + H(+)</text>
        <dbReference type="Rhea" id="RHEA:19413"/>
        <dbReference type="Rhea" id="RHEA-COMP:9668"/>
        <dbReference type="Rhea" id="RHEA-COMP:9699"/>
        <dbReference type="ChEBI" id="CHEBI:15378"/>
        <dbReference type="ChEBI" id="CHEBI:30616"/>
        <dbReference type="ChEBI" id="CHEBI:33019"/>
        <dbReference type="ChEBI" id="CHEBI:58095"/>
        <dbReference type="ChEBI" id="CHEBI:78442"/>
        <dbReference type="ChEBI" id="CHEBI:78531"/>
        <dbReference type="ChEBI" id="CHEBI:456215"/>
        <dbReference type="EC" id="6.1.1.20"/>
    </reaction>
</comment>
<dbReference type="InterPro" id="IPR010978">
    <property type="entry name" value="tRNA-bd_arm"/>
</dbReference>
<keyword evidence="9 13" id="KW-0460">Magnesium</keyword>
<dbReference type="GO" id="GO:0005737">
    <property type="term" value="C:cytoplasm"/>
    <property type="evidence" value="ECO:0007669"/>
    <property type="project" value="UniProtKB-SubCell"/>
</dbReference>
<gene>
    <name evidence="13" type="primary">pheS</name>
    <name evidence="15" type="ORF">A3G49_04815</name>
</gene>
<evidence type="ECO:0000256" key="3">
    <source>
        <dbReference type="ARBA" id="ARBA00011209"/>
    </source>
</evidence>
<evidence type="ECO:0000313" key="16">
    <source>
        <dbReference type="Proteomes" id="UP000177171"/>
    </source>
</evidence>
<evidence type="ECO:0000256" key="2">
    <source>
        <dbReference type="ARBA" id="ARBA00010207"/>
    </source>
</evidence>
<name>A0A1G2LQ72_9BACT</name>
<feature type="domain" description="Aminoacyl-transfer RNA synthetases class-II family profile" evidence="14">
    <location>
        <begin position="119"/>
        <end position="366"/>
    </location>
</feature>
<keyword evidence="8 13" id="KW-0067">ATP-binding</keyword>
<dbReference type="Pfam" id="PF01409">
    <property type="entry name" value="tRNA-synt_2d"/>
    <property type="match status" value="1"/>
</dbReference>
<keyword evidence="7 13" id="KW-0547">Nucleotide-binding</keyword>
<evidence type="ECO:0000256" key="13">
    <source>
        <dbReference type="HAMAP-Rule" id="MF_00281"/>
    </source>
</evidence>
<dbReference type="InterPro" id="IPR004529">
    <property type="entry name" value="Phe-tRNA-synth_IIc_asu"/>
</dbReference>
<evidence type="ECO:0000256" key="5">
    <source>
        <dbReference type="ARBA" id="ARBA00022598"/>
    </source>
</evidence>
<proteinExistence type="inferred from homology"/>
<accession>A0A1G2LQ72</accession>
<dbReference type="EC" id="6.1.1.20" evidence="13"/>
<dbReference type="PANTHER" id="PTHR11538">
    <property type="entry name" value="PHENYLALANYL-TRNA SYNTHETASE"/>
    <property type="match status" value="1"/>
</dbReference>
<dbReference type="Proteomes" id="UP000177171">
    <property type="component" value="Unassembled WGS sequence"/>
</dbReference>
<dbReference type="NCBIfam" id="TIGR00468">
    <property type="entry name" value="pheS"/>
    <property type="match status" value="1"/>
</dbReference>
<dbReference type="Gene3D" id="3.30.930.10">
    <property type="entry name" value="Bira Bifunctional Protein, Domain 2"/>
    <property type="match status" value="1"/>
</dbReference>
<dbReference type="PROSITE" id="PS50862">
    <property type="entry name" value="AA_TRNA_LIGASE_II"/>
    <property type="match status" value="1"/>
</dbReference>
<reference evidence="15 16" key="1">
    <citation type="journal article" date="2016" name="Nat. Commun.">
        <title>Thousands of microbial genomes shed light on interconnected biogeochemical processes in an aquifer system.</title>
        <authorList>
            <person name="Anantharaman K."/>
            <person name="Brown C.T."/>
            <person name="Hug L.A."/>
            <person name="Sharon I."/>
            <person name="Castelle C.J."/>
            <person name="Probst A.J."/>
            <person name="Thomas B.C."/>
            <person name="Singh A."/>
            <person name="Wilkins M.J."/>
            <person name="Karaoz U."/>
            <person name="Brodie E.L."/>
            <person name="Williams K.H."/>
            <person name="Hubbard S.S."/>
            <person name="Banfield J.F."/>
        </authorList>
    </citation>
    <scope>NUCLEOTIDE SEQUENCE [LARGE SCALE GENOMIC DNA]</scope>
</reference>
<dbReference type="SUPFAM" id="SSF46589">
    <property type="entry name" value="tRNA-binding arm"/>
    <property type="match status" value="1"/>
</dbReference>
<comment type="subcellular location">
    <subcellularLocation>
        <location evidence="1 13">Cytoplasm</location>
    </subcellularLocation>
</comment>
<dbReference type="Pfam" id="PF02912">
    <property type="entry name" value="Phe_tRNA-synt_N"/>
    <property type="match status" value="1"/>
</dbReference>
<keyword evidence="11 13" id="KW-0030">Aminoacyl-tRNA synthetase</keyword>
<dbReference type="GO" id="GO:0006432">
    <property type="term" value="P:phenylalanyl-tRNA aminoacylation"/>
    <property type="evidence" value="ECO:0007669"/>
    <property type="project" value="UniProtKB-UniRule"/>
</dbReference>
<dbReference type="GO" id="GO:0000049">
    <property type="term" value="F:tRNA binding"/>
    <property type="evidence" value="ECO:0007669"/>
    <property type="project" value="InterPro"/>
</dbReference>
<dbReference type="FunFam" id="3.30.930.10:FF:000089">
    <property type="entry name" value="Phenylalanine--tRNA ligase alpha subunit"/>
    <property type="match status" value="1"/>
</dbReference>
<comment type="cofactor">
    <cofactor evidence="13">
        <name>Mg(2+)</name>
        <dbReference type="ChEBI" id="CHEBI:18420"/>
    </cofactor>
    <text evidence="13">Binds 2 magnesium ions per tetramer.</text>
</comment>
<dbReference type="AlphaFoldDB" id="A0A1G2LQ72"/>
<comment type="similarity">
    <text evidence="2 13">Belongs to the class-II aminoacyl-tRNA synthetase family. Phe-tRNA synthetase alpha subunit type 1 subfamily.</text>
</comment>
<protein>
    <recommendedName>
        <fullName evidence="13">Phenylalanine--tRNA ligase alpha subunit</fullName>
        <ecNumber evidence="13">6.1.1.20</ecNumber>
    </recommendedName>
    <alternativeName>
        <fullName evidence="13">Phenylalanyl-tRNA synthetase alpha subunit</fullName>
        <shortName evidence="13">PheRS</shortName>
    </alternativeName>
</protein>
<keyword evidence="5 13" id="KW-0436">Ligase</keyword>
<organism evidence="15 16">
    <name type="scientific">Candidatus Sungbacteria bacterium RIFCSPLOWO2_12_FULL_41_11</name>
    <dbReference type="NCBI Taxonomy" id="1802286"/>
    <lineage>
        <taxon>Bacteria</taxon>
        <taxon>Candidatus Sungiibacteriota</taxon>
    </lineage>
</organism>
<sequence>MDSNELQKIEKTAKNEVSGAKNLDELNDLRIKFLGRERGALTLVLRNLKNLPQEERKIIGKNANHLKILTEELFEKRGEELKKTEFDSILKKEWLDVTRPGAKIERGSLHPITLVRCEVEKIFSSMGFGVVEGPEVETEWYNFDALNIPKDHPARDLWDTFWLKPAQTGADGTRKVAENFLRNSASSLRSSALLLRTHTSPVQIRYMQSHNPPIRIIAPGRVYRYEATDAGHDIQFHHVEGLMIDKHISIANFKAVILELFKKLFGKEVKIRLRPSYFPFVEPGFEVDLSCIVCNAKGCPVCKKTGWSEIMGAGMVHPKVFEAVGYIPRNQQGFAFGIGLDRITMMKYKIPDIRLFHSGDLRFLKQF</sequence>
<dbReference type="GO" id="GO:0004826">
    <property type="term" value="F:phenylalanine-tRNA ligase activity"/>
    <property type="evidence" value="ECO:0007669"/>
    <property type="project" value="UniProtKB-UniRule"/>
</dbReference>
<keyword evidence="6 13" id="KW-0479">Metal-binding</keyword>
<evidence type="ECO:0000256" key="1">
    <source>
        <dbReference type="ARBA" id="ARBA00004496"/>
    </source>
</evidence>
<dbReference type="PANTHER" id="PTHR11538:SF41">
    <property type="entry name" value="PHENYLALANINE--TRNA LIGASE, MITOCHONDRIAL"/>
    <property type="match status" value="1"/>
</dbReference>
<evidence type="ECO:0000256" key="8">
    <source>
        <dbReference type="ARBA" id="ARBA00022840"/>
    </source>
</evidence>
<dbReference type="InterPro" id="IPR004188">
    <property type="entry name" value="Phe-tRNA_ligase_II_N"/>
</dbReference>
<evidence type="ECO:0000313" key="15">
    <source>
        <dbReference type="EMBL" id="OHA13029.1"/>
    </source>
</evidence>
<dbReference type="GO" id="GO:0005524">
    <property type="term" value="F:ATP binding"/>
    <property type="evidence" value="ECO:0007669"/>
    <property type="project" value="UniProtKB-UniRule"/>
</dbReference>
<evidence type="ECO:0000256" key="4">
    <source>
        <dbReference type="ARBA" id="ARBA00022490"/>
    </source>
</evidence>
<evidence type="ECO:0000256" key="11">
    <source>
        <dbReference type="ARBA" id="ARBA00023146"/>
    </source>
</evidence>
<dbReference type="SUPFAM" id="SSF55681">
    <property type="entry name" value="Class II aaRS and biotin synthetases"/>
    <property type="match status" value="1"/>
</dbReference>
<dbReference type="EMBL" id="MHQY01000035">
    <property type="protein sequence ID" value="OHA13029.1"/>
    <property type="molecule type" value="Genomic_DNA"/>
</dbReference>
<keyword evidence="4 13" id="KW-0963">Cytoplasm</keyword>
<dbReference type="InterPro" id="IPR006195">
    <property type="entry name" value="aa-tRNA-synth_II"/>
</dbReference>
<dbReference type="GO" id="GO:0000287">
    <property type="term" value="F:magnesium ion binding"/>
    <property type="evidence" value="ECO:0007669"/>
    <property type="project" value="UniProtKB-UniRule"/>
</dbReference>
<evidence type="ECO:0000256" key="12">
    <source>
        <dbReference type="ARBA" id="ARBA00049255"/>
    </source>
</evidence>
<comment type="subunit">
    <text evidence="3 13">Tetramer of two alpha and two beta subunits.</text>
</comment>
<evidence type="ECO:0000259" key="14">
    <source>
        <dbReference type="PROSITE" id="PS50862"/>
    </source>
</evidence>
<dbReference type="InterPro" id="IPR022911">
    <property type="entry name" value="Phe_tRNA_ligase_alpha1_bac"/>
</dbReference>
<feature type="binding site" evidence="13">
    <location>
        <position position="282"/>
    </location>
    <ligand>
        <name>Mg(2+)</name>
        <dbReference type="ChEBI" id="CHEBI:18420"/>
        <note>shared with beta subunit</note>
    </ligand>
</feature>
<keyword evidence="10 13" id="KW-0648">Protein biosynthesis</keyword>
<evidence type="ECO:0000256" key="9">
    <source>
        <dbReference type="ARBA" id="ARBA00022842"/>
    </source>
</evidence>
<dbReference type="InterPro" id="IPR002319">
    <property type="entry name" value="Phenylalanyl-tRNA_Synthase"/>
</dbReference>
<dbReference type="CDD" id="cd00496">
    <property type="entry name" value="PheRS_alpha_core"/>
    <property type="match status" value="1"/>
</dbReference>